<dbReference type="HOGENOM" id="CLU_2490281_0_0_2"/>
<accession>A0A075MW30</accession>
<gene>
    <name evidence="1" type="ORF">NTE_03432</name>
</gene>
<reference evidence="1 2" key="1">
    <citation type="journal article" date="2014" name="PLoS ONE">
        <title>Genome Sequence of Candidatus Nitrososphaera evergladensis from Group I.1b Enriched from Everglades Soil Reveals Novel Genomic Features of the Ammonia-Oxidizing Archaea.</title>
        <authorList>
            <person name="Zhalnina K.V."/>
            <person name="Dias R."/>
            <person name="Leonard M.T."/>
            <person name="Dorr de Quadros P."/>
            <person name="Camargo F.A."/>
            <person name="Drew J.C."/>
            <person name="Farmerie W.G."/>
            <person name="Daroub S.H."/>
            <person name="Triplett E.W."/>
        </authorList>
    </citation>
    <scope>NUCLEOTIDE SEQUENCE [LARGE SCALE GENOMIC DNA]</scope>
    <source>
        <strain evidence="1 2">SR1</strain>
    </source>
</reference>
<dbReference type="KEGG" id="nev:NTE_03432"/>
<evidence type="ECO:0000313" key="2">
    <source>
        <dbReference type="Proteomes" id="UP000028194"/>
    </source>
</evidence>
<dbReference type="AlphaFoldDB" id="A0A075MW30"/>
<proteinExistence type="predicted"/>
<dbReference type="Proteomes" id="UP000028194">
    <property type="component" value="Chromosome"/>
</dbReference>
<organism evidence="1 2">
    <name type="scientific">Candidatus Nitrososphaera evergladensis SR1</name>
    <dbReference type="NCBI Taxonomy" id="1459636"/>
    <lineage>
        <taxon>Archaea</taxon>
        <taxon>Nitrososphaerota</taxon>
        <taxon>Nitrososphaeria</taxon>
        <taxon>Nitrososphaerales</taxon>
        <taxon>Nitrososphaeraceae</taxon>
        <taxon>Nitrososphaera</taxon>
    </lineage>
</organism>
<evidence type="ECO:0000313" key="1">
    <source>
        <dbReference type="EMBL" id="AIF85460.1"/>
    </source>
</evidence>
<name>A0A075MW30_9ARCH</name>
<protein>
    <submittedName>
        <fullName evidence="1">Uncharacterized protein</fullName>
    </submittedName>
</protein>
<dbReference type="EMBL" id="CP007174">
    <property type="protein sequence ID" value="AIF85460.1"/>
    <property type="molecule type" value="Genomic_DNA"/>
</dbReference>
<sequence length="86" mass="9933">MLAGINSSQCLRKKAYCLEDDRNLVRIHFGLVLASSEVRLTLGKKYDISITRGVNIEWQAEHMVMLTCHRLEKDVNIRRFGLTKVE</sequence>
<keyword evidence="2" id="KW-1185">Reference proteome</keyword>